<evidence type="ECO:0000256" key="1">
    <source>
        <dbReference type="ARBA" id="ARBA00000563"/>
    </source>
</evidence>
<evidence type="ECO:0000256" key="14">
    <source>
        <dbReference type="PIRNR" id="PIRNR000977"/>
    </source>
</evidence>
<dbReference type="EC" id="3.1.11.1" evidence="2 14"/>
<comment type="subunit">
    <text evidence="13">Monomer. Interacts with ssb (via C-terminus); this interaction stimulates the exonuclease activity by recruiting the enzyme to its substrate.</text>
</comment>
<evidence type="ECO:0000256" key="3">
    <source>
        <dbReference type="ARBA" id="ARBA00019900"/>
    </source>
</evidence>
<evidence type="ECO:0000256" key="6">
    <source>
        <dbReference type="ARBA" id="ARBA00022763"/>
    </source>
</evidence>
<dbReference type="SMART" id="SM00479">
    <property type="entry name" value="EXOIII"/>
    <property type="match status" value="1"/>
</dbReference>
<accession>A0A2C6DGN4</accession>
<keyword evidence="8 14" id="KW-0269">Exonuclease</keyword>
<dbReference type="GO" id="GO:0046872">
    <property type="term" value="F:metal ion binding"/>
    <property type="evidence" value="ECO:0007669"/>
    <property type="project" value="UniProtKB-KW"/>
</dbReference>
<evidence type="ECO:0000256" key="2">
    <source>
        <dbReference type="ARBA" id="ARBA00012108"/>
    </source>
</evidence>
<dbReference type="AlphaFoldDB" id="A0A2C6DGN4"/>
<keyword evidence="10" id="KW-0238">DNA-binding</keyword>
<evidence type="ECO:0000256" key="12">
    <source>
        <dbReference type="ARBA" id="ARBA00046035"/>
    </source>
</evidence>
<dbReference type="Gene3D" id="1.10.287.1240">
    <property type="match status" value="1"/>
</dbReference>
<organism evidence="19 20">
    <name type="scientific">Budvicia aquatica</name>
    <dbReference type="NCBI Taxonomy" id="82979"/>
    <lineage>
        <taxon>Bacteria</taxon>
        <taxon>Pseudomonadati</taxon>
        <taxon>Pseudomonadota</taxon>
        <taxon>Gammaproteobacteria</taxon>
        <taxon>Enterobacterales</taxon>
        <taxon>Budviciaceae</taxon>
        <taxon>Budvicia</taxon>
    </lineage>
</organism>
<dbReference type="PANTHER" id="PTHR11046">
    <property type="entry name" value="OLIGORIBONUCLEASE, MITOCHONDRIAL"/>
    <property type="match status" value="1"/>
</dbReference>
<evidence type="ECO:0000256" key="13">
    <source>
        <dbReference type="ARBA" id="ARBA00046792"/>
    </source>
</evidence>
<proteinExistence type="predicted"/>
<dbReference type="CDD" id="cd06138">
    <property type="entry name" value="ExoI_N"/>
    <property type="match status" value="1"/>
</dbReference>
<gene>
    <name evidence="19" type="ORF">CRN84_13990</name>
</gene>
<evidence type="ECO:0000256" key="9">
    <source>
        <dbReference type="ARBA" id="ARBA00022842"/>
    </source>
</evidence>
<protein>
    <recommendedName>
        <fullName evidence="3 14">Exodeoxyribonuclease I</fullName>
        <ecNumber evidence="2 14">3.1.11.1</ecNumber>
    </recommendedName>
</protein>
<sequence length="476" mass="54550">MTNKRAQPTFYVHDYETFGISPSYDRPAQFAGVRTDSDFNVIAEPLVIYCKPADDYLPEPDAVMITGITPQEALRKGVNEAEFARQIHQDFSTAETCILGYNNIRFDDEVSRNIFYRNFYDPYAYCWQNNNSRWDLLDVMRACYALRPEGIQWPLNDEGLPSFKLEHLTKANGVEHLQAHDAMSDVYATIAMAKLVKQAQPKLFDYLYQLRNKRKVAALIDIPEMTPLVHVSGMFGALRGNTSWVAPLAWHPDNNNAVIMCDLAGDMTPLLELDADTLRQHLYTRRDDLPDGASPVPLKLVHTNKCPVLAPAKTLLKENAERLGIDRERCLANLQLLRQRPDIREKVVAIFANAAPFTPPTDVDGRLYDGFFSDADRAAMKIIQQTRPENLPALSLTFNDNRLETLLFRFRARNYPSTLDDSEQRRWLAHRQEKLSPERIQQYVLKIEQLAEINREDAEKLALLKQLFKYAEELVG</sequence>
<evidence type="ECO:0000259" key="17">
    <source>
        <dbReference type="PROSITE" id="PS51784"/>
    </source>
</evidence>
<dbReference type="Gene3D" id="3.30.420.10">
    <property type="entry name" value="Ribonuclease H-like superfamily/Ribonuclease H"/>
    <property type="match status" value="1"/>
</dbReference>
<dbReference type="PROSITE" id="PS51784">
    <property type="entry name" value="EXOI_SH3"/>
    <property type="match status" value="1"/>
</dbReference>
<dbReference type="Gene3D" id="3.30.1520.20">
    <property type="entry name" value="Exonuclease ExoI, domain 2"/>
    <property type="match status" value="1"/>
</dbReference>
<dbReference type="Pfam" id="PF26016">
    <property type="entry name" value="ExoI_C"/>
    <property type="match status" value="1"/>
</dbReference>
<feature type="domain" description="ExoI C-terminal" evidence="18">
    <location>
        <begin position="359"/>
        <end position="475"/>
    </location>
</feature>
<dbReference type="FunFam" id="3.30.1520.20:FF:000001">
    <property type="entry name" value="Exodeoxyribonuclease I"/>
    <property type="match status" value="1"/>
</dbReference>
<evidence type="ECO:0000256" key="11">
    <source>
        <dbReference type="ARBA" id="ARBA00023204"/>
    </source>
</evidence>
<feature type="binding site" evidence="16">
    <location>
        <position position="14"/>
    </location>
    <ligand>
        <name>Mg(2+)</name>
        <dbReference type="ChEBI" id="CHEBI:18420"/>
        <label>1</label>
    </ligand>
</feature>
<dbReference type="InterPro" id="IPR022894">
    <property type="entry name" value="Oligoribonuclease"/>
</dbReference>
<keyword evidence="5 16" id="KW-0479">Metal-binding</keyword>
<dbReference type="Pfam" id="PF00929">
    <property type="entry name" value="RNase_T"/>
    <property type="match status" value="1"/>
</dbReference>
<feature type="binding site" evidence="16">
    <location>
        <position position="185"/>
    </location>
    <ligand>
        <name>Mg(2+)</name>
        <dbReference type="ChEBI" id="CHEBI:18420"/>
        <label>2</label>
    </ligand>
</feature>
<dbReference type="SUPFAM" id="SSF53098">
    <property type="entry name" value="Ribonuclease H-like"/>
    <property type="match status" value="1"/>
</dbReference>
<dbReference type="NCBIfam" id="NF008746">
    <property type="entry name" value="PRK11779.1"/>
    <property type="match status" value="1"/>
</dbReference>
<dbReference type="InterPro" id="IPR023607">
    <property type="entry name" value="Exodeoxyribonuclease_I"/>
</dbReference>
<keyword evidence="7 14" id="KW-0378">Hydrolase</keyword>
<evidence type="ECO:0000256" key="5">
    <source>
        <dbReference type="ARBA" id="ARBA00022723"/>
    </source>
</evidence>
<feature type="binding site" evidence="16">
    <location>
        <position position="16"/>
    </location>
    <ligand>
        <name>Mg(2+)</name>
        <dbReference type="ChEBI" id="CHEBI:18420"/>
        <label>2</label>
    </ligand>
</feature>
<feature type="binding site" evidence="15">
    <location>
        <position position="164"/>
    </location>
    <ligand>
        <name>substrate</name>
    </ligand>
</feature>
<dbReference type="EMBL" id="PDDX01000001">
    <property type="protein sequence ID" value="PHI30366.1"/>
    <property type="molecule type" value="Genomic_DNA"/>
</dbReference>
<dbReference type="InterPro" id="IPR013520">
    <property type="entry name" value="Ribonucl_H"/>
</dbReference>
<keyword evidence="4 14" id="KW-0540">Nuclease</keyword>
<dbReference type="InterPro" id="IPR038649">
    <property type="entry name" value="EXOI_SH3_sf"/>
</dbReference>
<dbReference type="PANTHER" id="PTHR11046:SF11">
    <property type="entry name" value="EXODEOXYRIBONUCLEASE I"/>
    <property type="match status" value="1"/>
</dbReference>
<reference evidence="20" key="1">
    <citation type="submission" date="2017-09" db="EMBL/GenBank/DDBJ databases">
        <title>FDA dAtabase for Regulatory Grade micrObial Sequences (FDA-ARGOS): Supporting development and validation of Infectious Disease Dx tests.</title>
        <authorList>
            <person name="Minogue T."/>
            <person name="Wolcott M."/>
            <person name="Wasieloski L."/>
            <person name="Aguilar W."/>
            <person name="Moore D."/>
            <person name="Tallon L."/>
            <person name="Sadzewicz L."/>
            <person name="Ott S."/>
            <person name="Zhao X."/>
            <person name="Nagaraj S."/>
            <person name="Vavikolanu K."/>
            <person name="Aluvathingal J."/>
            <person name="Nadendla S."/>
            <person name="Sichtig H."/>
        </authorList>
    </citation>
    <scope>NUCLEOTIDE SEQUENCE [LARGE SCALE GENOMIC DNA]</scope>
    <source>
        <strain evidence="20">FDAARGOS_387</strain>
    </source>
</reference>
<keyword evidence="11 14" id="KW-0234">DNA repair</keyword>
<evidence type="ECO:0000256" key="15">
    <source>
        <dbReference type="PIRSR" id="PIRSR000977-1"/>
    </source>
</evidence>
<evidence type="ECO:0000259" key="18">
    <source>
        <dbReference type="PROSITE" id="PS51785"/>
    </source>
</evidence>
<comment type="cofactor">
    <cofactor evidence="16">
        <name>Mg(2+)</name>
        <dbReference type="ChEBI" id="CHEBI:18420"/>
    </cofactor>
    <text evidence="16">Binds 2 Mg(2+) ions per monomer.</text>
</comment>
<evidence type="ECO:0000256" key="7">
    <source>
        <dbReference type="ARBA" id="ARBA00022801"/>
    </source>
</evidence>
<comment type="catalytic activity">
    <reaction evidence="1 14">
        <text>Exonucleolytic cleavage in the 3'- to 5'-direction to yield nucleoside 5'-phosphates.</text>
        <dbReference type="EC" id="3.1.11.1"/>
    </reaction>
</comment>
<comment type="caution">
    <text evidence="19">The sequence shown here is derived from an EMBL/GenBank/DDBJ whole genome shotgun (WGS) entry which is preliminary data.</text>
</comment>
<comment type="function">
    <text evidence="12">Degrades single-stranded DNA (ssDNA) in a highly processive manner. Also functions as a DNA deoxyribophosphodiesterase that releases deoxyribose-phosphate moieties following the cleavage of DNA at an apurinic/apyrimidinic (AP) site by either an AP endonuclease or AP lyase.</text>
</comment>
<evidence type="ECO:0000313" key="19">
    <source>
        <dbReference type="EMBL" id="PHI30366.1"/>
    </source>
</evidence>
<dbReference type="STRING" id="1111728.GCA_000427805_04184"/>
<dbReference type="InterPro" id="IPR013620">
    <property type="entry name" value="Exonuc_1_SH3"/>
</dbReference>
<dbReference type="InterPro" id="IPR036397">
    <property type="entry name" value="RNaseH_sf"/>
</dbReference>
<dbReference type="PROSITE" id="PS51785">
    <property type="entry name" value="EXOI_C"/>
    <property type="match status" value="1"/>
</dbReference>
<feature type="domain" description="ExoI SH3-like" evidence="17">
    <location>
        <begin position="201"/>
        <end position="355"/>
    </location>
</feature>
<dbReference type="InterPro" id="IPR034747">
    <property type="entry name" value="EXOI_SH3"/>
</dbReference>
<evidence type="ECO:0000256" key="8">
    <source>
        <dbReference type="ARBA" id="ARBA00022839"/>
    </source>
</evidence>
<dbReference type="OrthoDB" id="9763470at2"/>
<name>A0A2C6DGN4_9GAMM</name>
<evidence type="ECO:0000256" key="4">
    <source>
        <dbReference type="ARBA" id="ARBA00022722"/>
    </source>
</evidence>
<evidence type="ECO:0000313" key="20">
    <source>
        <dbReference type="Proteomes" id="UP000224974"/>
    </source>
</evidence>
<keyword evidence="6 14" id="KW-0227">DNA damage</keyword>
<dbReference type="Proteomes" id="UP000224974">
    <property type="component" value="Unassembled WGS sequence"/>
</dbReference>
<evidence type="ECO:0000256" key="16">
    <source>
        <dbReference type="PIRSR" id="PIRSR000977-2"/>
    </source>
</evidence>
<dbReference type="Gene3D" id="1.20.1280.70">
    <property type="entry name" value="Exonuclease ExoI, domain 3"/>
    <property type="match status" value="1"/>
</dbReference>
<dbReference type="GO" id="GO:0000175">
    <property type="term" value="F:3'-5'-RNA exonuclease activity"/>
    <property type="evidence" value="ECO:0007669"/>
    <property type="project" value="InterPro"/>
</dbReference>
<dbReference type="PIRSF" id="PIRSF000977">
    <property type="entry name" value="Exodeoxyribonuclease_I"/>
    <property type="match status" value="1"/>
</dbReference>
<dbReference type="FunFam" id="1.20.1280.70:FF:000001">
    <property type="entry name" value="Exodeoxyribonuclease I"/>
    <property type="match status" value="1"/>
</dbReference>
<dbReference type="GO" id="GO:0006281">
    <property type="term" value="P:DNA repair"/>
    <property type="evidence" value="ECO:0007669"/>
    <property type="project" value="UniProtKB-KW"/>
</dbReference>
<keyword evidence="20" id="KW-1185">Reference proteome</keyword>
<dbReference type="InterPro" id="IPR058561">
    <property type="entry name" value="Exonuc_1_C"/>
</dbReference>
<keyword evidence="9 16" id="KW-0460">Magnesium</keyword>
<dbReference type="InterPro" id="IPR012337">
    <property type="entry name" value="RNaseH-like_sf"/>
</dbReference>
<dbReference type="GO" id="GO:0008310">
    <property type="term" value="F:single-stranded DNA 3'-5' DNA exonuclease activity"/>
    <property type="evidence" value="ECO:0007669"/>
    <property type="project" value="UniProtKB-EC"/>
</dbReference>
<dbReference type="GO" id="GO:0003677">
    <property type="term" value="F:DNA binding"/>
    <property type="evidence" value="ECO:0007669"/>
    <property type="project" value="UniProtKB-KW"/>
</dbReference>
<dbReference type="RefSeq" id="WP_029093613.1">
    <property type="nucleotide sequence ID" value="NZ_PDDX01000001.1"/>
</dbReference>
<feature type="binding site" evidence="15">
    <location>
        <position position="16"/>
    </location>
    <ligand>
        <name>substrate</name>
    </ligand>
</feature>
<dbReference type="FunFam" id="3.30.420.10:FF:000033">
    <property type="entry name" value="Exodeoxyribonuclease I"/>
    <property type="match status" value="1"/>
</dbReference>
<dbReference type="Pfam" id="PF08411">
    <property type="entry name" value="ExoI_SH3"/>
    <property type="match status" value="1"/>
</dbReference>
<evidence type="ECO:0000256" key="10">
    <source>
        <dbReference type="ARBA" id="ARBA00023125"/>
    </source>
</evidence>